<gene>
    <name evidence="13" type="ORF">SORBI_3001G359100</name>
</gene>
<dbReference type="GO" id="GO:0004497">
    <property type="term" value="F:monooxygenase activity"/>
    <property type="evidence" value="ECO:0000318"/>
    <property type="project" value="GO_Central"/>
</dbReference>
<evidence type="ECO:0008006" key="15">
    <source>
        <dbReference type="Google" id="ProtNLM"/>
    </source>
</evidence>
<dbReference type="InterPro" id="IPR001128">
    <property type="entry name" value="Cyt_P450"/>
</dbReference>
<dbReference type="Gramene" id="KXG39290">
    <property type="protein sequence ID" value="KXG39290"/>
    <property type="gene ID" value="SORBI_3001G359100"/>
</dbReference>
<evidence type="ECO:0000313" key="13">
    <source>
        <dbReference type="EMBL" id="KXG39290.1"/>
    </source>
</evidence>
<dbReference type="Proteomes" id="UP000000768">
    <property type="component" value="Chromosome 1"/>
</dbReference>
<keyword evidence="10 12" id="KW-0472">Membrane</keyword>
<evidence type="ECO:0000256" key="12">
    <source>
        <dbReference type="SAM" id="Phobius"/>
    </source>
</evidence>
<keyword evidence="4 12" id="KW-0812">Transmembrane</keyword>
<evidence type="ECO:0000256" key="9">
    <source>
        <dbReference type="ARBA" id="ARBA00023033"/>
    </source>
</evidence>
<dbReference type="PANTHER" id="PTHR24282:SF115">
    <property type="entry name" value="CYTOCHROME P450 709B2"/>
    <property type="match status" value="1"/>
</dbReference>
<evidence type="ECO:0000256" key="11">
    <source>
        <dbReference type="SAM" id="MobiDB-lite"/>
    </source>
</evidence>
<reference evidence="13 14" key="1">
    <citation type="journal article" date="2009" name="Nature">
        <title>The Sorghum bicolor genome and the diversification of grasses.</title>
        <authorList>
            <person name="Paterson A.H."/>
            <person name="Bowers J.E."/>
            <person name="Bruggmann R."/>
            <person name="Dubchak I."/>
            <person name="Grimwood J."/>
            <person name="Gundlach H."/>
            <person name="Haberer G."/>
            <person name="Hellsten U."/>
            <person name="Mitros T."/>
            <person name="Poliakov A."/>
            <person name="Schmutz J."/>
            <person name="Spannagl M."/>
            <person name="Tang H."/>
            <person name="Wang X."/>
            <person name="Wicker T."/>
            <person name="Bharti A.K."/>
            <person name="Chapman J."/>
            <person name="Feltus F.A."/>
            <person name="Gowik U."/>
            <person name="Grigoriev I.V."/>
            <person name="Lyons E."/>
            <person name="Maher C.A."/>
            <person name="Martis M."/>
            <person name="Narechania A."/>
            <person name="Otillar R.P."/>
            <person name="Penning B.W."/>
            <person name="Salamov A.A."/>
            <person name="Wang Y."/>
            <person name="Zhang L."/>
            <person name="Carpita N.C."/>
            <person name="Freeling M."/>
            <person name="Gingle A.R."/>
            <person name="Hash C.T."/>
            <person name="Keller B."/>
            <person name="Klein P."/>
            <person name="Kresovich S."/>
            <person name="McCann M.C."/>
            <person name="Ming R."/>
            <person name="Peterson D.G."/>
            <person name="Mehboob-ur-Rahman"/>
            <person name="Ware D."/>
            <person name="Westhoff P."/>
            <person name="Mayer K.F."/>
            <person name="Messing J."/>
            <person name="Rokhsar D.S."/>
        </authorList>
    </citation>
    <scope>NUCLEOTIDE SEQUENCE [LARGE SCALE GENOMIC DNA]</scope>
    <source>
        <strain evidence="14">cv. BTx623</strain>
    </source>
</reference>
<dbReference type="InParanoid" id="A0A1B6QMZ6"/>
<keyword evidence="9" id="KW-0503">Monooxygenase</keyword>
<dbReference type="ExpressionAtlas" id="A0A1B6QMZ6">
    <property type="expression patterns" value="baseline"/>
</dbReference>
<dbReference type="GO" id="GO:0016020">
    <property type="term" value="C:membrane"/>
    <property type="evidence" value="ECO:0007669"/>
    <property type="project" value="UniProtKB-SubCell"/>
</dbReference>
<feature type="transmembrane region" description="Helical" evidence="12">
    <location>
        <begin position="18"/>
        <end position="37"/>
    </location>
</feature>
<organism evidence="13 14">
    <name type="scientific">Sorghum bicolor</name>
    <name type="common">Sorghum</name>
    <name type="synonym">Sorghum vulgare</name>
    <dbReference type="NCBI Taxonomy" id="4558"/>
    <lineage>
        <taxon>Eukaryota</taxon>
        <taxon>Viridiplantae</taxon>
        <taxon>Streptophyta</taxon>
        <taxon>Embryophyta</taxon>
        <taxon>Tracheophyta</taxon>
        <taxon>Spermatophyta</taxon>
        <taxon>Magnoliopsida</taxon>
        <taxon>Liliopsida</taxon>
        <taxon>Poales</taxon>
        <taxon>Poaceae</taxon>
        <taxon>PACMAD clade</taxon>
        <taxon>Panicoideae</taxon>
        <taxon>Andropogonodae</taxon>
        <taxon>Andropogoneae</taxon>
        <taxon>Sorghinae</taxon>
        <taxon>Sorghum</taxon>
    </lineage>
</organism>
<evidence type="ECO:0000256" key="6">
    <source>
        <dbReference type="ARBA" id="ARBA00022989"/>
    </source>
</evidence>
<feature type="compositionally biased region" description="Basic and acidic residues" evidence="11">
    <location>
        <begin position="441"/>
        <end position="451"/>
    </location>
</feature>
<comment type="similarity">
    <text evidence="2">Belongs to the cytochrome P450 family.</text>
</comment>
<comment type="subcellular location">
    <subcellularLocation>
        <location evidence="1">Membrane</location>
    </subcellularLocation>
</comment>
<dbReference type="EMBL" id="CM000760">
    <property type="protein sequence ID" value="KXG39290.1"/>
    <property type="molecule type" value="Genomic_DNA"/>
</dbReference>
<dbReference type="InterPro" id="IPR036396">
    <property type="entry name" value="Cyt_P450_sf"/>
</dbReference>
<dbReference type="InterPro" id="IPR050665">
    <property type="entry name" value="Cytochrome_P450_Monooxygen"/>
</dbReference>
<name>A0A1B6QMZ6_SORBI</name>
<evidence type="ECO:0000256" key="4">
    <source>
        <dbReference type="ARBA" id="ARBA00022692"/>
    </source>
</evidence>
<dbReference type="AlphaFoldDB" id="A0A1B6QMZ6"/>
<dbReference type="PANTHER" id="PTHR24282">
    <property type="entry name" value="CYTOCHROME P450 FAMILY MEMBER"/>
    <property type="match status" value="1"/>
</dbReference>
<dbReference type="SUPFAM" id="SSF48264">
    <property type="entry name" value="Cytochrome P450"/>
    <property type="match status" value="1"/>
</dbReference>
<proteinExistence type="inferred from homology"/>
<dbReference type="InterPro" id="IPR002401">
    <property type="entry name" value="Cyt_P450_E_grp-I"/>
</dbReference>
<keyword evidence="14" id="KW-1185">Reference proteome</keyword>
<evidence type="ECO:0000256" key="8">
    <source>
        <dbReference type="ARBA" id="ARBA00023004"/>
    </source>
</evidence>
<keyword evidence="6 12" id="KW-1133">Transmembrane helix</keyword>
<sequence length="557" mass="62255">MEYMGADDDQWPWPPPPLLLAAALVVVVVLALWRRLVWQPRSVARSLARQGIRGPPYSFLAGSLPEVKRLARASRRRVSHLDVGCHDIMPILLPPFHRWVVEYGRTFLYWIGPTPAIFSVDLELIKEVLTDRTGLFAKDFMIPVFKVLLGNGLILANGDDWKRHRKVVLPAFNHERIKSMSAVTAEATEQMARRWFEQILHSGGARQAAEIQVDRAICDLTAEIIGRAAFGTGHQEAGDVLVLMHEMQKMGAAAMLDAPILWHMPTRRNLTVRRLDKLLRTKITAMMAARVAAAANCGSGGYGDDLLGLLLEAWSPEPAERQAGSDDEGTTTTTLTTREVIDECKTFFGAGQETTATLLVWTMFLLSTHPQWQDKVREEVLREFPGGGDVPNSDTLSRLKLMMRVRAASHGSAGDAEALPADRVHTTDDRLGGRAQGRRGAPGDRDIDPHRPAAAGQGGVGLRRRRVQPPEVQQWRRQSRHGPARVAVFLAWPESLHRQELRHHRSTDRHGGHPQEVHLLPLPDLRSQAQVCRVLDSQMWDASHLQEPPWVTKDYCP</sequence>
<dbReference type="STRING" id="4558.A0A1B6QMZ6"/>
<dbReference type="Pfam" id="PF00067">
    <property type="entry name" value="p450"/>
    <property type="match status" value="1"/>
</dbReference>
<dbReference type="Gene3D" id="1.10.630.10">
    <property type="entry name" value="Cytochrome P450"/>
    <property type="match status" value="1"/>
</dbReference>
<dbReference type="GO" id="GO:0016705">
    <property type="term" value="F:oxidoreductase activity, acting on paired donors, with incorporation or reduction of molecular oxygen"/>
    <property type="evidence" value="ECO:0007669"/>
    <property type="project" value="InterPro"/>
</dbReference>
<dbReference type="GO" id="GO:0005506">
    <property type="term" value="F:iron ion binding"/>
    <property type="evidence" value="ECO:0007669"/>
    <property type="project" value="InterPro"/>
</dbReference>
<dbReference type="PRINTS" id="PR00463">
    <property type="entry name" value="EP450I"/>
</dbReference>
<evidence type="ECO:0000256" key="1">
    <source>
        <dbReference type="ARBA" id="ARBA00004370"/>
    </source>
</evidence>
<keyword evidence="5" id="KW-0479">Metal-binding</keyword>
<accession>A0A1B6QMZ6</accession>
<evidence type="ECO:0000256" key="2">
    <source>
        <dbReference type="ARBA" id="ARBA00010617"/>
    </source>
</evidence>
<feature type="region of interest" description="Disordered" evidence="11">
    <location>
        <begin position="410"/>
        <end position="480"/>
    </location>
</feature>
<protein>
    <recommendedName>
        <fullName evidence="15">Cytochrome P450</fullName>
    </recommendedName>
</protein>
<evidence type="ECO:0000256" key="7">
    <source>
        <dbReference type="ARBA" id="ARBA00023002"/>
    </source>
</evidence>
<keyword evidence="3" id="KW-0349">Heme</keyword>
<reference evidence="14" key="2">
    <citation type="journal article" date="2018" name="Plant J.">
        <title>The Sorghum bicolor reference genome: improved assembly, gene annotations, a transcriptome atlas, and signatures of genome organization.</title>
        <authorList>
            <person name="McCormick R.F."/>
            <person name="Truong S.K."/>
            <person name="Sreedasyam A."/>
            <person name="Jenkins J."/>
            <person name="Shu S."/>
            <person name="Sims D."/>
            <person name="Kennedy M."/>
            <person name="Amirebrahimi M."/>
            <person name="Weers B.D."/>
            <person name="McKinley B."/>
            <person name="Mattison A."/>
            <person name="Morishige D.T."/>
            <person name="Grimwood J."/>
            <person name="Schmutz J."/>
            <person name="Mullet J.E."/>
        </authorList>
    </citation>
    <scope>NUCLEOTIDE SEQUENCE [LARGE SCALE GENOMIC DNA]</scope>
    <source>
        <strain evidence="14">cv. BTx623</strain>
    </source>
</reference>
<dbReference type="GO" id="GO:0006629">
    <property type="term" value="P:lipid metabolic process"/>
    <property type="evidence" value="ECO:0007669"/>
    <property type="project" value="UniProtKB-ARBA"/>
</dbReference>
<keyword evidence="8" id="KW-0408">Iron</keyword>
<dbReference type="GO" id="GO:0020037">
    <property type="term" value="F:heme binding"/>
    <property type="evidence" value="ECO:0007669"/>
    <property type="project" value="InterPro"/>
</dbReference>
<evidence type="ECO:0000256" key="3">
    <source>
        <dbReference type="ARBA" id="ARBA00022617"/>
    </source>
</evidence>
<keyword evidence="7" id="KW-0560">Oxidoreductase</keyword>
<feature type="compositionally biased region" description="Basic and acidic residues" evidence="11">
    <location>
        <begin position="420"/>
        <end position="432"/>
    </location>
</feature>
<evidence type="ECO:0000256" key="10">
    <source>
        <dbReference type="ARBA" id="ARBA00023136"/>
    </source>
</evidence>
<evidence type="ECO:0000313" key="14">
    <source>
        <dbReference type="Proteomes" id="UP000000768"/>
    </source>
</evidence>
<evidence type="ECO:0000256" key="5">
    <source>
        <dbReference type="ARBA" id="ARBA00022723"/>
    </source>
</evidence>